<keyword evidence="6" id="KW-0460">Magnesium</keyword>
<dbReference type="NCBIfam" id="TIGR02188">
    <property type="entry name" value="Ac_CoA_lig_AcsA"/>
    <property type="match status" value="1"/>
</dbReference>
<dbReference type="GO" id="GO:0005524">
    <property type="term" value="F:ATP binding"/>
    <property type="evidence" value="ECO:0007669"/>
    <property type="project" value="UniProtKB-KW"/>
</dbReference>
<dbReference type="InterPro" id="IPR011904">
    <property type="entry name" value="Ac_CoA_lig"/>
</dbReference>
<keyword evidence="11" id="KW-1185">Reference proteome</keyword>
<dbReference type="Pfam" id="PF13193">
    <property type="entry name" value="AMP-binding_C"/>
    <property type="match status" value="1"/>
</dbReference>
<dbReference type="GO" id="GO:0003987">
    <property type="term" value="F:acetate-CoA ligase activity"/>
    <property type="evidence" value="ECO:0007669"/>
    <property type="project" value="UniProtKB-UniRule"/>
</dbReference>
<dbReference type="InterPro" id="IPR000873">
    <property type="entry name" value="AMP-dep_synth/lig_dom"/>
</dbReference>
<keyword evidence="3 6" id="KW-0547">Nucleotide-binding</keyword>
<dbReference type="Proteomes" id="UP000653674">
    <property type="component" value="Unassembled WGS sequence"/>
</dbReference>
<dbReference type="SUPFAM" id="SSF56801">
    <property type="entry name" value="Acetyl-CoA synthetase-like"/>
    <property type="match status" value="1"/>
</dbReference>
<dbReference type="Gene3D" id="3.40.50.12780">
    <property type="entry name" value="N-terminal domain of ligase-like"/>
    <property type="match status" value="1"/>
</dbReference>
<feature type="binding site" evidence="6">
    <location>
        <position position="515"/>
    </location>
    <ligand>
        <name>ATP</name>
        <dbReference type="ChEBI" id="CHEBI:30616"/>
    </ligand>
</feature>
<sequence>MSETFANLLNETRQFPPPAELAANANVQEAAYAQAKADRLAFWETQAQRLVWAKEWDQVLDWTNPPFAKWFVGGQLNVAYNCLDRHIEEGRGSKAAIHWVGEPGDTRCLTYADLHRLTCQAANTLTELGVRAGDRVAIYLPMIPEAAVAMLACARIGATHSVVFGGFSVDALASRISDADAKVVITADGGYRRGNPSALKPTVDEAVDRCPGVEHVLVVRRTGQDVAWHDGRDLWWHETVEQASTEHAAQPFDAEHPLFILYTSGTTGKPKGILHTSGGYLTQTSWTYHAVFDHKPDTDVYWCTADIGWVTGHSYIVYGPLSNGATQVMYEGTPDTPHRGRFWEIVQQYGVTILYTAPTLIRTMMKWGDDIPAKYDLSSLRILGSVGEPINPEAWVWYRQNIGRDQAPIVDTWWQTETGSIMISPLPGVTATKPGSAMTPLPGIAADVVDDQGNSVPNGGGGYLVLREPWPSMLRTIWGDDQRFIDTYWSRFENMYFAGDGAKRDADGHLWLLGRVDDVMLVSGHNISTTEVESALVSHPKVAEAAVVGATDPTTGQAIVAFAILRGSVPEDEAGGEALLKELRDHVAKTLGPIAKPRQIMVVPELPKTRSGKIMRRLLRDAAENRSLGDVTSLQDSAVMDLIAGGMQSSKSDED</sequence>
<dbReference type="GO" id="GO:0019427">
    <property type="term" value="P:acetyl-CoA biosynthetic process from acetate"/>
    <property type="evidence" value="ECO:0007669"/>
    <property type="project" value="UniProtKB-UniRule"/>
</dbReference>
<evidence type="ECO:0000313" key="11">
    <source>
        <dbReference type="Proteomes" id="UP000653674"/>
    </source>
</evidence>
<accession>A0A8J3LZB2</accession>
<dbReference type="RefSeq" id="WP_168074338.1">
    <property type="nucleotide sequence ID" value="NZ_BAAAQJ010000008.1"/>
</dbReference>
<feature type="binding site" evidence="6">
    <location>
        <position position="537"/>
    </location>
    <ligand>
        <name>Mg(2+)</name>
        <dbReference type="ChEBI" id="CHEBI:18420"/>
    </ligand>
</feature>
<dbReference type="HAMAP" id="MF_01123">
    <property type="entry name" value="Ac_CoA_synth"/>
    <property type="match status" value="1"/>
</dbReference>
<comment type="similarity">
    <text evidence="1 6">Belongs to the ATP-dependent AMP-binding enzyme family.</text>
</comment>
<comment type="caution">
    <text evidence="6">Lacks conserved residue(s) required for the propagation of feature annotation.</text>
</comment>
<keyword evidence="6" id="KW-0479">Metal-binding</keyword>
<evidence type="ECO:0000259" key="8">
    <source>
        <dbReference type="Pfam" id="PF13193"/>
    </source>
</evidence>
<protein>
    <recommendedName>
        <fullName evidence="6">Acetyl-coenzyme A synthetase</fullName>
        <shortName evidence="6">AcCoA synthetase</shortName>
        <shortName evidence="6">Acs</shortName>
        <ecNumber evidence="6">6.2.1.1</ecNumber>
    </recommendedName>
    <alternativeName>
        <fullName evidence="6">Acetate--CoA ligase</fullName>
    </alternativeName>
    <alternativeName>
        <fullName evidence="6">Acyl-activating enzyme</fullName>
    </alternativeName>
</protein>
<feature type="domain" description="AMP-binding enzyme C-terminal" evidence="8">
    <location>
        <begin position="531"/>
        <end position="613"/>
    </location>
</feature>
<dbReference type="GO" id="GO:0046872">
    <property type="term" value="F:metal ion binding"/>
    <property type="evidence" value="ECO:0007669"/>
    <property type="project" value="UniProtKB-KW"/>
</dbReference>
<dbReference type="PANTHER" id="PTHR24095">
    <property type="entry name" value="ACETYL-COENZYME A SYNTHETASE"/>
    <property type="match status" value="1"/>
</dbReference>
<name>A0A8J3LZB2_9ACTN</name>
<dbReference type="InterPro" id="IPR042099">
    <property type="entry name" value="ANL_N_sf"/>
</dbReference>
<evidence type="ECO:0000256" key="1">
    <source>
        <dbReference type="ARBA" id="ARBA00006432"/>
    </source>
</evidence>
<dbReference type="InterPro" id="IPR032387">
    <property type="entry name" value="ACAS_N"/>
</dbReference>
<dbReference type="EMBL" id="BONU01000012">
    <property type="protein sequence ID" value="GIG73830.1"/>
    <property type="molecule type" value="Genomic_DNA"/>
</dbReference>
<feature type="binding site" evidence="6">
    <location>
        <begin position="411"/>
        <end position="416"/>
    </location>
    <ligand>
        <name>ATP</name>
        <dbReference type="ChEBI" id="CHEBI:30616"/>
    </ligand>
</feature>
<comment type="PTM">
    <text evidence="6">Acetylated. Deacetylation by the SIR2-homolog deacetylase activates the enzyme.</text>
</comment>
<dbReference type="AlphaFoldDB" id="A0A8J3LZB2"/>
<comment type="caution">
    <text evidence="10">The sequence shown here is derived from an EMBL/GenBank/DDBJ whole genome shotgun (WGS) entry which is preliminary data.</text>
</comment>
<dbReference type="CDD" id="cd05966">
    <property type="entry name" value="ACS"/>
    <property type="match status" value="1"/>
</dbReference>
<evidence type="ECO:0000313" key="10">
    <source>
        <dbReference type="EMBL" id="GIG73830.1"/>
    </source>
</evidence>
<feature type="binding site" evidence="6">
    <location>
        <begin position="387"/>
        <end position="389"/>
    </location>
    <ligand>
        <name>ATP</name>
        <dbReference type="ChEBI" id="CHEBI:30616"/>
    </ligand>
</feature>
<gene>
    <name evidence="6 10" type="primary">acsA</name>
    <name evidence="10" type="ORF">Pfl04_22340</name>
</gene>
<feature type="binding site" evidence="6">
    <location>
        <begin position="192"/>
        <end position="195"/>
    </location>
    <ligand>
        <name>CoA</name>
        <dbReference type="ChEBI" id="CHEBI:57287"/>
    </ligand>
</feature>
<evidence type="ECO:0000256" key="6">
    <source>
        <dbReference type="HAMAP-Rule" id="MF_01123"/>
    </source>
</evidence>
<reference evidence="10" key="1">
    <citation type="submission" date="2021-01" db="EMBL/GenBank/DDBJ databases">
        <title>Whole genome shotgun sequence of Planosporangium flavigriseum NBRC 105377.</title>
        <authorList>
            <person name="Komaki H."/>
            <person name="Tamura T."/>
        </authorList>
    </citation>
    <scope>NUCLEOTIDE SEQUENCE</scope>
    <source>
        <strain evidence="10">NBRC 105377</strain>
    </source>
</reference>
<comment type="catalytic activity">
    <reaction evidence="6">
        <text>acetate + ATP + CoA = acetyl-CoA + AMP + diphosphate</text>
        <dbReference type="Rhea" id="RHEA:23176"/>
        <dbReference type="ChEBI" id="CHEBI:30089"/>
        <dbReference type="ChEBI" id="CHEBI:30616"/>
        <dbReference type="ChEBI" id="CHEBI:33019"/>
        <dbReference type="ChEBI" id="CHEBI:57287"/>
        <dbReference type="ChEBI" id="CHEBI:57288"/>
        <dbReference type="ChEBI" id="CHEBI:456215"/>
        <dbReference type="EC" id="6.2.1.1"/>
    </reaction>
</comment>
<feature type="binding site" evidence="6">
    <location>
        <position position="500"/>
    </location>
    <ligand>
        <name>ATP</name>
        <dbReference type="ChEBI" id="CHEBI:30616"/>
    </ligand>
</feature>
<dbReference type="NCBIfam" id="NF001208">
    <property type="entry name" value="PRK00174.1"/>
    <property type="match status" value="1"/>
</dbReference>
<dbReference type="PROSITE" id="PS00455">
    <property type="entry name" value="AMP_BINDING"/>
    <property type="match status" value="1"/>
</dbReference>
<evidence type="ECO:0000256" key="3">
    <source>
        <dbReference type="ARBA" id="ARBA00022741"/>
    </source>
</evidence>
<organism evidence="10 11">
    <name type="scientific">Planosporangium flavigriseum</name>
    <dbReference type="NCBI Taxonomy" id="373681"/>
    <lineage>
        <taxon>Bacteria</taxon>
        <taxon>Bacillati</taxon>
        <taxon>Actinomycetota</taxon>
        <taxon>Actinomycetes</taxon>
        <taxon>Micromonosporales</taxon>
        <taxon>Micromonosporaceae</taxon>
        <taxon>Planosporangium</taxon>
    </lineage>
</organism>
<dbReference type="Gene3D" id="3.30.300.30">
    <property type="match status" value="1"/>
</dbReference>
<proteinExistence type="inferred from homology"/>
<dbReference type="InterPro" id="IPR025110">
    <property type="entry name" value="AMP-bd_C"/>
</dbReference>
<dbReference type="Pfam" id="PF00501">
    <property type="entry name" value="AMP-binding"/>
    <property type="match status" value="1"/>
</dbReference>
<feature type="binding site" evidence="6">
    <location>
        <position position="523"/>
    </location>
    <ligand>
        <name>CoA</name>
        <dbReference type="ChEBI" id="CHEBI:57287"/>
    </ligand>
</feature>
<feature type="binding site" evidence="6">
    <location>
        <position position="542"/>
    </location>
    <ligand>
        <name>Mg(2+)</name>
        <dbReference type="ChEBI" id="CHEBI:18420"/>
    </ligand>
</feature>
<dbReference type="GO" id="GO:0016208">
    <property type="term" value="F:AMP binding"/>
    <property type="evidence" value="ECO:0007669"/>
    <property type="project" value="InterPro"/>
</dbReference>
<dbReference type="InterPro" id="IPR020845">
    <property type="entry name" value="AMP-binding_CS"/>
</dbReference>
<dbReference type="GO" id="GO:0005829">
    <property type="term" value="C:cytosol"/>
    <property type="evidence" value="ECO:0007669"/>
    <property type="project" value="TreeGrafter"/>
</dbReference>
<comment type="function">
    <text evidence="6">Catalyzes the conversion of acetate into acetyl-CoA (AcCoA), an essential intermediate at the junction of anabolic and catabolic pathways. AcsA undergoes a two-step reaction. In the first half reaction, AcsA combines acetate with ATP to form acetyl-adenylate (AcAMP) intermediate. In the second half reaction, it can then transfer the acetyl group from AcAMP to the sulfhydryl group of CoA, forming the product AcCoA.</text>
</comment>
<dbReference type="FunFam" id="3.40.50.12780:FF:000001">
    <property type="entry name" value="Acetyl-coenzyme A synthetase"/>
    <property type="match status" value="1"/>
</dbReference>
<evidence type="ECO:0000256" key="4">
    <source>
        <dbReference type="ARBA" id="ARBA00022840"/>
    </source>
</evidence>
<keyword evidence="2 6" id="KW-0436">Ligase</keyword>
<evidence type="ECO:0000259" key="9">
    <source>
        <dbReference type="Pfam" id="PF16177"/>
    </source>
</evidence>
<feature type="domain" description="Acetyl-coenzyme A synthetase N-terminal" evidence="9">
    <location>
        <begin position="29"/>
        <end position="82"/>
    </location>
</feature>
<dbReference type="PANTHER" id="PTHR24095:SF14">
    <property type="entry name" value="ACETYL-COENZYME A SYNTHETASE 1"/>
    <property type="match status" value="1"/>
</dbReference>
<feature type="binding site" evidence="6">
    <location>
        <position position="311"/>
    </location>
    <ligand>
        <name>CoA</name>
        <dbReference type="ChEBI" id="CHEBI:57287"/>
    </ligand>
</feature>
<comment type="cofactor">
    <cofactor evidence="6">
        <name>Mg(2+)</name>
        <dbReference type="ChEBI" id="CHEBI:18420"/>
    </cofactor>
</comment>
<dbReference type="InterPro" id="IPR045851">
    <property type="entry name" value="AMP-bd_C_sf"/>
</dbReference>
<dbReference type="EC" id="6.2.1.1" evidence="6"/>
<evidence type="ECO:0000256" key="2">
    <source>
        <dbReference type="ARBA" id="ARBA00022598"/>
    </source>
</evidence>
<feature type="binding site" evidence="6">
    <location>
        <position position="539"/>
    </location>
    <ligand>
        <name>Mg(2+)</name>
        <dbReference type="ChEBI" id="CHEBI:18420"/>
    </ligand>
</feature>
<feature type="domain" description="AMP-dependent synthetase/ligase" evidence="7">
    <location>
        <begin position="90"/>
        <end position="470"/>
    </location>
</feature>
<keyword evidence="5 6" id="KW-0007">Acetylation</keyword>
<dbReference type="Pfam" id="PF16177">
    <property type="entry name" value="ACAS_N"/>
    <property type="match status" value="1"/>
</dbReference>
<keyword evidence="4 6" id="KW-0067">ATP-binding</keyword>
<evidence type="ECO:0000256" key="5">
    <source>
        <dbReference type="ARBA" id="ARBA00022990"/>
    </source>
</evidence>
<feature type="modified residue" description="N6-acetyllysine" evidence="6">
    <location>
        <position position="613"/>
    </location>
</feature>
<evidence type="ECO:0000259" key="7">
    <source>
        <dbReference type="Pfam" id="PF00501"/>
    </source>
</evidence>